<dbReference type="SUPFAM" id="SSF49503">
    <property type="entry name" value="Cupredoxins"/>
    <property type="match status" value="1"/>
</dbReference>
<keyword evidence="3" id="KW-0732">Signal</keyword>
<reference evidence="5 6" key="1">
    <citation type="submission" date="2020-02" db="EMBL/GenBank/DDBJ databases">
        <title>Integrative conjugative elements (ICEs) and plasmids drive adaptation of Pseudomonas nitroreducens strain HBP1 to wastewater environment.</title>
        <authorList>
            <person name="Sentchilo V."/>
            <person name="Carraro N."/>
            <person name="Bertelli C."/>
            <person name="van der Meer J.R."/>
        </authorList>
    </citation>
    <scope>NUCLEOTIDE SEQUENCE [LARGE SCALE GENOMIC DNA]</scope>
    <source>
        <strain evidence="5 6">HBP1</strain>
        <plasmid evidence="6">ppnihbp1_1</plasmid>
    </source>
</reference>
<evidence type="ECO:0000259" key="4">
    <source>
        <dbReference type="Pfam" id="PF00127"/>
    </source>
</evidence>
<dbReference type="PANTHER" id="PTHR38439">
    <property type="entry name" value="AURACYANIN-B"/>
    <property type="match status" value="1"/>
</dbReference>
<dbReference type="Gene3D" id="2.60.40.420">
    <property type="entry name" value="Cupredoxins - blue copper proteins"/>
    <property type="match status" value="1"/>
</dbReference>
<accession>A0A6G6J7Q6</accession>
<dbReference type="GO" id="GO:0009055">
    <property type="term" value="F:electron transfer activity"/>
    <property type="evidence" value="ECO:0007669"/>
    <property type="project" value="InterPro"/>
</dbReference>
<dbReference type="InterPro" id="IPR008972">
    <property type="entry name" value="Cupredoxin"/>
</dbReference>
<name>A0A6G6J7Q6_PSENT</name>
<dbReference type="RefSeq" id="WP_024767290.1">
    <property type="nucleotide sequence ID" value="NZ_CP049142.1"/>
</dbReference>
<evidence type="ECO:0000256" key="1">
    <source>
        <dbReference type="ARBA" id="ARBA00022723"/>
    </source>
</evidence>
<protein>
    <submittedName>
        <fullName evidence="5">Plastocyanin</fullName>
    </submittedName>
</protein>
<organism evidence="5 6">
    <name type="scientific">Pseudomonas nitroreducens</name>
    <dbReference type="NCBI Taxonomy" id="46680"/>
    <lineage>
        <taxon>Bacteria</taxon>
        <taxon>Pseudomonadati</taxon>
        <taxon>Pseudomonadota</taxon>
        <taxon>Gammaproteobacteria</taxon>
        <taxon>Pseudomonadales</taxon>
        <taxon>Pseudomonadaceae</taxon>
        <taxon>Pseudomonas</taxon>
    </lineage>
</organism>
<proteinExistence type="predicted"/>
<dbReference type="AlphaFoldDB" id="A0A6G6J7Q6"/>
<feature type="chain" id="PRO_5026166927" evidence="3">
    <location>
        <begin position="24"/>
        <end position="181"/>
    </location>
</feature>
<geneLocation type="plasmid" evidence="6">
    <name>ppnihbp1_1</name>
</geneLocation>
<sequence>MSTKFSKLMAGLALLTLPVISMASEKAVNFDFGHRGAPEKVDRTIEVKIGDLYFEPSRLDVKDGETVRFLLKNEGLVLHEFNLGKAAGHLEHQKEMVEMFKSGYLTPMKINDAGHNMAGMEGDMHDMKMPDMDHNDANSVLLEPGQTKELVWTFEKASGLQFACNIPGHYQKGMVGQIAIN</sequence>
<dbReference type="Proteomes" id="UP000501063">
    <property type="component" value="Plasmid pPniHBP1_1"/>
</dbReference>
<dbReference type="PANTHER" id="PTHR38439:SF3">
    <property type="entry name" value="COPPER-RESISTANT CUPROPROTEIN COPI"/>
    <property type="match status" value="1"/>
</dbReference>
<evidence type="ECO:0000313" key="5">
    <source>
        <dbReference type="EMBL" id="QIE91415.1"/>
    </source>
</evidence>
<keyword evidence="2" id="KW-0186">Copper</keyword>
<feature type="signal peptide" evidence="3">
    <location>
        <begin position="1"/>
        <end position="23"/>
    </location>
</feature>
<dbReference type="EMBL" id="CP049142">
    <property type="protein sequence ID" value="QIE91415.1"/>
    <property type="molecule type" value="Genomic_DNA"/>
</dbReference>
<dbReference type="Pfam" id="PF00127">
    <property type="entry name" value="Copper-bind"/>
    <property type="match status" value="1"/>
</dbReference>
<keyword evidence="1" id="KW-0479">Metal-binding</keyword>
<evidence type="ECO:0000313" key="6">
    <source>
        <dbReference type="Proteomes" id="UP000501063"/>
    </source>
</evidence>
<dbReference type="InterPro" id="IPR050845">
    <property type="entry name" value="Cu-binding_ET"/>
</dbReference>
<keyword evidence="5" id="KW-0614">Plasmid</keyword>
<dbReference type="GO" id="GO:0005507">
    <property type="term" value="F:copper ion binding"/>
    <property type="evidence" value="ECO:0007669"/>
    <property type="project" value="InterPro"/>
</dbReference>
<dbReference type="KEGG" id="pnt:G5B91_34295"/>
<evidence type="ECO:0000256" key="2">
    <source>
        <dbReference type="ARBA" id="ARBA00023008"/>
    </source>
</evidence>
<dbReference type="InterPro" id="IPR000923">
    <property type="entry name" value="BlueCu_1"/>
</dbReference>
<evidence type="ECO:0000256" key="3">
    <source>
        <dbReference type="SAM" id="SignalP"/>
    </source>
</evidence>
<gene>
    <name evidence="5" type="ORF">G5B91_34295</name>
</gene>
<feature type="domain" description="Blue (type 1) copper" evidence="4">
    <location>
        <begin position="44"/>
        <end position="180"/>
    </location>
</feature>